<dbReference type="Gene3D" id="3.20.20.140">
    <property type="entry name" value="Metal-dependent hydrolases"/>
    <property type="match status" value="1"/>
</dbReference>
<evidence type="ECO:0000313" key="3">
    <source>
        <dbReference type="Proteomes" id="UP000218934"/>
    </source>
</evidence>
<name>A0A2A4FVJ7_9SPHN</name>
<gene>
    <name evidence="2" type="ORF">COO09_13180</name>
</gene>
<reference evidence="2 3" key="1">
    <citation type="submission" date="2017-09" db="EMBL/GenBank/DDBJ databases">
        <title>The Catabolism of 3,6-Dichlorosalicylic acid is Initiated by the Cytochrome P450 Monooxygenase DsmABC in Rhizorhabdus dicambivorans Ndbn-20.</title>
        <authorList>
            <person name="Na L."/>
        </authorList>
    </citation>
    <scope>NUCLEOTIDE SEQUENCE [LARGE SCALE GENOMIC DNA]</scope>
    <source>
        <strain evidence="2 3">Ndbn-20m</strain>
    </source>
</reference>
<dbReference type="Pfam" id="PF07969">
    <property type="entry name" value="Amidohydro_3"/>
    <property type="match status" value="1"/>
</dbReference>
<evidence type="ECO:0000313" key="2">
    <source>
        <dbReference type="EMBL" id="PCE41714.1"/>
    </source>
</evidence>
<dbReference type="KEGG" id="rdi:CMV14_18840"/>
<dbReference type="SUPFAM" id="SSF51338">
    <property type="entry name" value="Composite domain of metallo-dependent hydrolases"/>
    <property type="match status" value="1"/>
</dbReference>
<dbReference type="OrthoDB" id="9811399at2"/>
<protein>
    <submittedName>
        <fullName evidence="2">Hydrolase</fullName>
    </submittedName>
</protein>
<dbReference type="Proteomes" id="UP000218934">
    <property type="component" value="Unassembled WGS sequence"/>
</dbReference>
<dbReference type="PANTHER" id="PTHR22642">
    <property type="entry name" value="IMIDAZOLONEPROPIONASE"/>
    <property type="match status" value="1"/>
</dbReference>
<dbReference type="RefSeq" id="WP_066961125.1">
    <property type="nucleotide sequence ID" value="NZ_CP023449.1"/>
</dbReference>
<dbReference type="InterPro" id="IPR032466">
    <property type="entry name" value="Metal_Hydrolase"/>
</dbReference>
<dbReference type="PANTHER" id="PTHR22642:SF2">
    <property type="entry name" value="PROTEIN LONG AFTER FAR-RED 3"/>
    <property type="match status" value="1"/>
</dbReference>
<dbReference type="GO" id="GO:0016810">
    <property type="term" value="F:hydrolase activity, acting on carbon-nitrogen (but not peptide) bonds"/>
    <property type="evidence" value="ECO:0007669"/>
    <property type="project" value="InterPro"/>
</dbReference>
<dbReference type="Gene3D" id="3.10.310.70">
    <property type="match status" value="1"/>
</dbReference>
<feature type="domain" description="Amidohydrolase 3" evidence="1">
    <location>
        <begin position="38"/>
        <end position="454"/>
    </location>
</feature>
<dbReference type="AlphaFoldDB" id="A0A2A4FVJ7"/>
<accession>A0A2A4FVJ7</accession>
<evidence type="ECO:0000259" key="1">
    <source>
        <dbReference type="Pfam" id="PF07969"/>
    </source>
</evidence>
<dbReference type="InterPro" id="IPR013108">
    <property type="entry name" value="Amidohydro_3"/>
</dbReference>
<proteinExistence type="predicted"/>
<dbReference type="EMBL" id="NWUF01000012">
    <property type="protein sequence ID" value="PCE41714.1"/>
    <property type="molecule type" value="Genomic_DNA"/>
</dbReference>
<sequence length="460" mass="49587">MLIRNASLLDGSPADVRIAHGRIAAIGRLDRAGEEALLDAEGGLLIPGLHDHHIHLPALAAKRASILCGPPEVEDEPALRERLRQPGTGWLRGIGYHESIAGMLDARTLDDMLPDRPVRIQHRSGRMWFLNSSALDILLGASTPPPGLEQVDGRYTGRLFDADRWLREALGGTPPPLADTSALLASYGITGVTEMSPANDATAAAWFATEQAEGRLRQRCLLSGTLALADARFTAMLRPGCAKLHLHEHDLPPLDEATAFIATAHDNGWPVAVHCTTETELAYTLAAFDAAGSRQGDRIEHASIAPDPLVAEMVRLELRVVTQPNFVAERGDRYLADVEPELVPVLYRLRSLASTGLVLAGGSDAPFGEPDPWAAMRAAVSRRTYKGRIVGAEEALSPEEALALFLADPADLSRQRRIAPGADADLCLLDRPWSLARTRLQARDVRATLIDGAVAWGSDL</sequence>
<keyword evidence="3" id="KW-1185">Reference proteome</keyword>
<dbReference type="Gene3D" id="2.30.40.10">
    <property type="entry name" value="Urease, subunit C, domain 1"/>
    <property type="match status" value="1"/>
</dbReference>
<comment type="caution">
    <text evidence="2">The sequence shown here is derived from an EMBL/GenBank/DDBJ whole genome shotgun (WGS) entry which is preliminary data.</text>
</comment>
<dbReference type="InterPro" id="IPR011059">
    <property type="entry name" value="Metal-dep_hydrolase_composite"/>
</dbReference>
<dbReference type="SUPFAM" id="SSF51556">
    <property type="entry name" value="Metallo-dependent hydrolases"/>
    <property type="match status" value="1"/>
</dbReference>
<organism evidence="2 3">
    <name type="scientific">Rhizorhabdus dicambivorans</name>
    <dbReference type="NCBI Taxonomy" id="1850238"/>
    <lineage>
        <taxon>Bacteria</taxon>
        <taxon>Pseudomonadati</taxon>
        <taxon>Pseudomonadota</taxon>
        <taxon>Alphaproteobacteria</taxon>
        <taxon>Sphingomonadales</taxon>
        <taxon>Sphingomonadaceae</taxon>
        <taxon>Rhizorhabdus</taxon>
    </lineage>
</organism>
<keyword evidence="2" id="KW-0378">Hydrolase</keyword>